<dbReference type="SMART" id="SM00388">
    <property type="entry name" value="HisKA"/>
    <property type="match status" value="1"/>
</dbReference>
<dbReference type="GO" id="GO:0000155">
    <property type="term" value="F:phosphorelay sensor kinase activity"/>
    <property type="evidence" value="ECO:0007669"/>
    <property type="project" value="InterPro"/>
</dbReference>
<dbReference type="GO" id="GO:0006355">
    <property type="term" value="P:regulation of DNA-templated transcription"/>
    <property type="evidence" value="ECO:0007669"/>
    <property type="project" value="InterPro"/>
</dbReference>
<dbReference type="InterPro" id="IPR043150">
    <property type="entry name" value="Phytochrome_PHY_sf"/>
</dbReference>
<comment type="catalytic activity">
    <reaction evidence="1">
        <text>ATP + protein L-histidine = ADP + protein N-phospho-L-histidine.</text>
        <dbReference type="EC" id="2.7.13.3"/>
    </reaction>
</comment>
<keyword evidence="9" id="KW-0157">Chromophore</keyword>
<dbReference type="InterPro" id="IPR029016">
    <property type="entry name" value="GAF-like_dom_sf"/>
</dbReference>
<dbReference type="InterPro" id="IPR001294">
    <property type="entry name" value="Phytochrome"/>
</dbReference>
<evidence type="ECO:0000313" key="14">
    <source>
        <dbReference type="EMBL" id="MVN23268.1"/>
    </source>
</evidence>
<dbReference type="Gene3D" id="3.30.450.270">
    <property type="match status" value="1"/>
</dbReference>
<keyword evidence="5" id="KW-0597">Phosphoprotein</keyword>
<dbReference type="Pfam" id="PF00512">
    <property type="entry name" value="HisKA"/>
    <property type="match status" value="1"/>
</dbReference>
<dbReference type="SUPFAM" id="SSF55785">
    <property type="entry name" value="PYP-like sensor domain (PAS domain)"/>
    <property type="match status" value="1"/>
</dbReference>
<dbReference type="InterPro" id="IPR005467">
    <property type="entry name" value="His_kinase_dom"/>
</dbReference>
<dbReference type="Gene3D" id="3.30.450.40">
    <property type="match status" value="1"/>
</dbReference>
<dbReference type="InterPro" id="IPR036097">
    <property type="entry name" value="HisK_dim/P_sf"/>
</dbReference>
<dbReference type="Pfam" id="PF01590">
    <property type="entry name" value="GAF"/>
    <property type="match status" value="1"/>
</dbReference>
<keyword evidence="15" id="KW-1185">Reference proteome</keyword>
<dbReference type="Pfam" id="PF08446">
    <property type="entry name" value="PAS_2"/>
    <property type="match status" value="1"/>
</dbReference>
<dbReference type="GO" id="GO:0009881">
    <property type="term" value="F:photoreceptor activity"/>
    <property type="evidence" value="ECO:0007669"/>
    <property type="project" value="UniProtKB-KW"/>
</dbReference>
<evidence type="ECO:0000256" key="2">
    <source>
        <dbReference type="ARBA" id="ARBA00006402"/>
    </source>
</evidence>
<dbReference type="InterPro" id="IPR013654">
    <property type="entry name" value="PAS_2"/>
</dbReference>
<dbReference type="InterPro" id="IPR036890">
    <property type="entry name" value="HATPase_C_sf"/>
</dbReference>
<proteinExistence type="inferred from homology"/>
<name>A0A7K1T153_9SPHI</name>
<dbReference type="SUPFAM" id="SSF47384">
    <property type="entry name" value="Homodimeric domain of signal transducing histidine kinase"/>
    <property type="match status" value="1"/>
</dbReference>
<gene>
    <name evidence="14" type="ORF">GO621_17225</name>
</gene>
<sequence length="740" mass="83177">MSKYQVDLTNCDREPIHIPGKIQAHGFLVAINSKTFVISYISQNIKEFIEKDARHFLGKPINELESYLKISGAKDQLTNLLNLANNSKNFDSVNPYQITIDQNSYNIILTSSNTELILEFEPGTSDLNFDVQKTIGRSVSEILSGKNLNTLLKNAAFEIKKIISYDRVMLYKFHEDGHGEVVAEVKNDDLEPFLGLHYPASDIPKQARELYKTNLTRIIADVNSTSSAILTFQDENTPLDLGNSALRAVSPVHIQYLKNMGVQSSFSISLLAHGELWGLIACHNYTPRFISYKARDASKLIGQILSSALEYRQEEENTENLSALDNAATELSKYIKLDNEISGALTSHSATIKDITNAAGAVLVFNNTISRIGITPNEEQIEDILLWLKSNMQNNIYYTNNFPELFLPAQNYSNVASGILACSLSRELNELIIWFKPEQLEAITWAGNPEKPVEQAENGSMQLLPRKSFEAWTQLVKNTSVRWSNKEILLVVKMREEILDAINRKANEIRLLNDRLQLAYEELDTFSYTISHDLRTPLSTIKTYSELLLARNKSLDDSAKTILTRIVAGTDKMNLLIKEILRYTQLGKADIEAAKINMQLLLTEIKDEVVAGIKPENLEFTIGKTPDIAGDKTMIGQVFTNLINNAVKYSSRSVPAKVKVEGIANHDETIYSVTDNGLGIDVTYYSRVFELFKRMDNVKDYEGTGVGLAIVKRIVEKHNARIWFESGLGIGTTFYIAFKN</sequence>
<dbReference type="SUPFAM" id="SSF55781">
    <property type="entry name" value="GAF domain-like"/>
    <property type="match status" value="2"/>
</dbReference>
<evidence type="ECO:0000256" key="9">
    <source>
        <dbReference type="ARBA" id="ARBA00022991"/>
    </source>
</evidence>
<dbReference type="InterPro" id="IPR003018">
    <property type="entry name" value="GAF"/>
</dbReference>
<dbReference type="PANTHER" id="PTHR42878:SF15">
    <property type="entry name" value="BACTERIOPHYTOCHROME"/>
    <property type="match status" value="1"/>
</dbReference>
<evidence type="ECO:0000256" key="3">
    <source>
        <dbReference type="ARBA" id="ARBA00012438"/>
    </source>
</evidence>
<evidence type="ECO:0000256" key="1">
    <source>
        <dbReference type="ARBA" id="ARBA00000085"/>
    </source>
</evidence>
<keyword evidence="11" id="KW-0175">Coiled coil</keyword>
<keyword evidence="6" id="KW-0716">Sensory transduction</keyword>
<keyword evidence="4" id="KW-0600">Photoreceptor protein</keyword>
<dbReference type="Gene3D" id="3.30.565.10">
    <property type="entry name" value="Histidine kinase-like ATPase, C-terminal domain"/>
    <property type="match status" value="1"/>
</dbReference>
<reference evidence="14 15" key="1">
    <citation type="submission" date="2019-12" db="EMBL/GenBank/DDBJ databases">
        <title>Mucilaginibacter sp. HMF7410 genome sequencing and assembly.</title>
        <authorList>
            <person name="Kang H."/>
            <person name="Cha I."/>
            <person name="Kim H."/>
            <person name="Joh K."/>
        </authorList>
    </citation>
    <scope>NUCLEOTIDE SEQUENCE [LARGE SCALE GENOMIC DNA]</scope>
    <source>
        <strain evidence="14 15">HMF7410</strain>
    </source>
</reference>
<evidence type="ECO:0000256" key="5">
    <source>
        <dbReference type="ARBA" id="ARBA00022553"/>
    </source>
</evidence>
<dbReference type="GO" id="GO:0030295">
    <property type="term" value="F:protein kinase activator activity"/>
    <property type="evidence" value="ECO:0007669"/>
    <property type="project" value="TreeGrafter"/>
</dbReference>
<evidence type="ECO:0000256" key="7">
    <source>
        <dbReference type="ARBA" id="ARBA00022679"/>
    </source>
</evidence>
<evidence type="ECO:0000256" key="8">
    <source>
        <dbReference type="ARBA" id="ARBA00022777"/>
    </source>
</evidence>
<dbReference type="InterPro" id="IPR003661">
    <property type="entry name" value="HisK_dim/P_dom"/>
</dbReference>
<dbReference type="Gene3D" id="3.30.450.20">
    <property type="entry name" value="PAS domain"/>
    <property type="match status" value="1"/>
</dbReference>
<evidence type="ECO:0000256" key="11">
    <source>
        <dbReference type="SAM" id="Coils"/>
    </source>
</evidence>
<dbReference type="FunFam" id="3.30.565.10:FF:000006">
    <property type="entry name" value="Sensor histidine kinase WalK"/>
    <property type="match status" value="1"/>
</dbReference>
<dbReference type="Proteomes" id="UP000462014">
    <property type="component" value="Unassembled WGS sequence"/>
</dbReference>
<protein>
    <recommendedName>
        <fullName evidence="3">histidine kinase</fullName>
        <ecNumber evidence="3">2.7.13.3</ecNumber>
    </recommendedName>
</protein>
<feature type="coiled-coil region" evidence="11">
    <location>
        <begin position="495"/>
        <end position="522"/>
    </location>
</feature>
<dbReference type="EMBL" id="WPIK01000021">
    <property type="protein sequence ID" value="MVN23268.1"/>
    <property type="molecule type" value="Genomic_DNA"/>
</dbReference>
<dbReference type="InterPro" id="IPR016132">
    <property type="entry name" value="Phyto_chromo_attachment"/>
</dbReference>
<comment type="similarity">
    <text evidence="2">In the N-terminal section; belongs to the phytochrome family.</text>
</comment>
<dbReference type="Pfam" id="PF02518">
    <property type="entry name" value="HATPase_c"/>
    <property type="match status" value="1"/>
</dbReference>
<dbReference type="GO" id="GO:0009584">
    <property type="term" value="P:detection of visible light"/>
    <property type="evidence" value="ECO:0007669"/>
    <property type="project" value="InterPro"/>
</dbReference>
<dbReference type="InterPro" id="IPR003594">
    <property type="entry name" value="HATPase_dom"/>
</dbReference>
<dbReference type="GO" id="GO:0007234">
    <property type="term" value="P:osmosensory signaling via phosphorelay pathway"/>
    <property type="evidence" value="ECO:0007669"/>
    <property type="project" value="TreeGrafter"/>
</dbReference>
<evidence type="ECO:0000256" key="4">
    <source>
        <dbReference type="ARBA" id="ARBA00022543"/>
    </source>
</evidence>
<keyword evidence="8" id="KW-0418">Kinase</keyword>
<feature type="domain" description="Phytochrome chromophore attachment site" evidence="12">
    <location>
        <begin position="147"/>
        <end position="303"/>
    </location>
</feature>
<dbReference type="SMART" id="SM00065">
    <property type="entry name" value="GAF"/>
    <property type="match status" value="1"/>
</dbReference>
<keyword evidence="7" id="KW-0808">Transferase</keyword>
<feature type="domain" description="Histidine kinase" evidence="13">
    <location>
        <begin position="529"/>
        <end position="740"/>
    </location>
</feature>
<dbReference type="PRINTS" id="PR01033">
    <property type="entry name" value="PHYTOCHROME"/>
</dbReference>
<dbReference type="Pfam" id="PF00360">
    <property type="entry name" value="PHY"/>
    <property type="match status" value="1"/>
</dbReference>
<comment type="caution">
    <text evidence="14">The sequence shown here is derived from an EMBL/GenBank/DDBJ whole genome shotgun (WGS) entry which is preliminary data.</text>
</comment>
<dbReference type="PROSITE" id="PS50046">
    <property type="entry name" value="PHYTOCHROME_2"/>
    <property type="match status" value="1"/>
</dbReference>
<dbReference type="Gene3D" id="1.10.287.130">
    <property type="match status" value="1"/>
</dbReference>
<evidence type="ECO:0000259" key="12">
    <source>
        <dbReference type="PROSITE" id="PS50046"/>
    </source>
</evidence>
<dbReference type="AlphaFoldDB" id="A0A7K1T153"/>
<dbReference type="InterPro" id="IPR013515">
    <property type="entry name" value="Phytochrome_cen-reg"/>
</dbReference>
<dbReference type="RefSeq" id="WP_157569417.1">
    <property type="nucleotide sequence ID" value="NZ_WPIK01000021.1"/>
</dbReference>
<dbReference type="InterPro" id="IPR050351">
    <property type="entry name" value="BphY/WalK/GraS-like"/>
</dbReference>
<dbReference type="SMART" id="SM00387">
    <property type="entry name" value="HATPase_c"/>
    <property type="match status" value="1"/>
</dbReference>
<dbReference type="PANTHER" id="PTHR42878">
    <property type="entry name" value="TWO-COMPONENT HISTIDINE KINASE"/>
    <property type="match status" value="1"/>
</dbReference>
<dbReference type="EC" id="2.7.13.3" evidence="3"/>
<evidence type="ECO:0000259" key="13">
    <source>
        <dbReference type="PROSITE" id="PS50109"/>
    </source>
</evidence>
<dbReference type="SUPFAM" id="SSF55874">
    <property type="entry name" value="ATPase domain of HSP90 chaperone/DNA topoisomerase II/histidine kinase"/>
    <property type="match status" value="1"/>
</dbReference>
<evidence type="ECO:0000256" key="6">
    <source>
        <dbReference type="ARBA" id="ARBA00022606"/>
    </source>
</evidence>
<accession>A0A7K1T153</accession>
<keyword evidence="10" id="KW-0675">Receptor</keyword>
<dbReference type="CDD" id="cd00082">
    <property type="entry name" value="HisKA"/>
    <property type="match status" value="1"/>
</dbReference>
<evidence type="ECO:0000313" key="15">
    <source>
        <dbReference type="Proteomes" id="UP000462014"/>
    </source>
</evidence>
<dbReference type="GO" id="GO:0000156">
    <property type="term" value="F:phosphorelay response regulator activity"/>
    <property type="evidence" value="ECO:0007669"/>
    <property type="project" value="TreeGrafter"/>
</dbReference>
<dbReference type="PROSITE" id="PS50109">
    <property type="entry name" value="HIS_KIN"/>
    <property type="match status" value="1"/>
</dbReference>
<evidence type="ECO:0000256" key="10">
    <source>
        <dbReference type="ARBA" id="ARBA00023170"/>
    </source>
</evidence>
<dbReference type="InterPro" id="IPR035965">
    <property type="entry name" value="PAS-like_dom_sf"/>
</dbReference>
<organism evidence="14 15">
    <name type="scientific">Mucilaginibacter arboris</name>
    <dbReference type="NCBI Taxonomy" id="2682090"/>
    <lineage>
        <taxon>Bacteria</taxon>
        <taxon>Pseudomonadati</taxon>
        <taxon>Bacteroidota</taxon>
        <taxon>Sphingobacteriia</taxon>
        <taxon>Sphingobacteriales</taxon>
        <taxon>Sphingobacteriaceae</taxon>
        <taxon>Mucilaginibacter</taxon>
    </lineage>
</organism>